<evidence type="ECO:0000256" key="1">
    <source>
        <dbReference type="SAM" id="MobiDB-lite"/>
    </source>
</evidence>
<dbReference type="PANTHER" id="PTHR38111">
    <property type="entry name" value="ZN(2)-C6 FUNGAL-TYPE DOMAIN-CONTAINING PROTEIN-RELATED"/>
    <property type="match status" value="1"/>
</dbReference>
<evidence type="ECO:0000313" key="2">
    <source>
        <dbReference type="EMBL" id="KAK7955731.1"/>
    </source>
</evidence>
<evidence type="ECO:0000313" key="3">
    <source>
        <dbReference type="Proteomes" id="UP001391051"/>
    </source>
</evidence>
<dbReference type="EMBL" id="JAQQWE010000004">
    <property type="protein sequence ID" value="KAK7955731.1"/>
    <property type="molecule type" value="Genomic_DNA"/>
</dbReference>
<reference evidence="2 3" key="1">
    <citation type="submission" date="2023-01" db="EMBL/GenBank/DDBJ databases">
        <title>Analysis of 21 Apiospora genomes using comparative genomics revels a genus with tremendous synthesis potential of carbohydrate active enzymes and secondary metabolites.</title>
        <authorList>
            <person name="Sorensen T."/>
        </authorList>
    </citation>
    <scope>NUCLEOTIDE SEQUENCE [LARGE SCALE GENOMIC DNA]</scope>
    <source>
        <strain evidence="2 3">CBS 24483</strain>
    </source>
</reference>
<dbReference type="InterPro" id="IPR053178">
    <property type="entry name" value="Osmoadaptation_assoc"/>
</dbReference>
<feature type="compositionally biased region" description="Polar residues" evidence="1">
    <location>
        <begin position="411"/>
        <end position="421"/>
    </location>
</feature>
<keyword evidence="3" id="KW-1185">Reference proteome</keyword>
<dbReference type="PANTHER" id="PTHR38111:SF9">
    <property type="entry name" value="ZN(2)-C6 FUNGAL-TYPE DOMAIN-CONTAINING PROTEIN"/>
    <property type="match status" value="1"/>
</dbReference>
<evidence type="ECO:0008006" key="4">
    <source>
        <dbReference type="Google" id="ProtNLM"/>
    </source>
</evidence>
<organism evidence="2 3">
    <name type="scientific">Apiospora aurea</name>
    <dbReference type="NCBI Taxonomy" id="335848"/>
    <lineage>
        <taxon>Eukaryota</taxon>
        <taxon>Fungi</taxon>
        <taxon>Dikarya</taxon>
        <taxon>Ascomycota</taxon>
        <taxon>Pezizomycotina</taxon>
        <taxon>Sordariomycetes</taxon>
        <taxon>Xylariomycetidae</taxon>
        <taxon>Amphisphaeriales</taxon>
        <taxon>Apiosporaceae</taxon>
        <taxon>Apiospora</taxon>
    </lineage>
</organism>
<accession>A0ABR1QG64</accession>
<dbReference type="RefSeq" id="XP_066701037.1">
    <property type="nucleotide sequence ID" value="XM_066841175.1"/>
</dbReference>
<proteinExistence type="predicted"/>
<protein>
    <recommendedName>
        <fullName evidence="4">Transcription factor domain-containing protein</fullName>
    </recommendedName>
</protein>
<feature type="region of interest" description="Disordered" evidence="1">
    <location>
        <begin position="1"/>
        <end position="48"/>
    </location>
</feature>
<dbReference type="Proteomes" id="UP001391051">
    <property type="component" value="Unassembled WGS sequence"/>
</dbReference>
<feature type="compositionally biased region" description="Low complexity" evidence="1">
    <location>
        <begin position="422"/>
        <end position="431"/>
    </location>
</feature>
<feature type="compositionally biased region" description="Basic and acidic residues" evidence="1">
    <location>
        <begin position="23"/>
        <end position="35"/>
    </location>
</feature>
<sequence>MKFVINGCHSTSGGYDSASSTSERSDASTPRDDHSQTSPPRILKQHRPKFRCRGRNIHEDQGSFHRLRLPNLPPRPRDIAPTPADQLAAELIWCLNAAPGTGHDLHLWGASLGLIPPLLAQSVALQHATKLLTTTWSTIKRGYPRRAWLDAQLYDACLISLQQTLEQVFEDPTSKLTTTTTLAAQTLLQKVEIVCNDASVTHQSNHAAGLSAVISMGGCDQGFSELGLHLVFESFFTVLMGDVRRGKNSVFAEPAWSRALHNAMDVATSLKPKLLSRFYRFWLEVAVWPTLVRQLRQLHEGPSDTMLAAEVALRAQALLEYLDGLDKSVFAKAMELGSIVEVEKNAHNTNQTGRDDNDFTPTSYDFANYNLANFFRVHAFFTIIALRFLQCANTFLTPLSPYGGYTECGEQDQSCHSHSPKQQQQQQQQQLQSKILDFSRRLWQVYPYMRRRRPLELGGALPLVVAYEAGDGRQKALTCAALREVETGQDGPSPPPPPLAASVPWDEGAAIVAEAMALTGRSFVTHQDDGPIDCWDAQLQDMGSLDQSSDLFLWDLQGLGTDLGVEPALA</sequence>
<comment type="caution">
    <text evidence="2">The sequence shown here is derived from an EMBL/GenBank/DDBJ whole genome shotgun (WGS) entry which is preliminary data.</text>
</comment>
<name>A0ABR1QG64_9PEZI</name>
<dbReference type="GeneID" id="92074237"/>
<feature type="region of interest" description="Disordered" evidence="1">
    <location>
        <begin position="410"/>
        <end position="431"/>
    </location>
</feature>
<gene>
    <name evidence="2" type="ORF">PG986_004953</name>
</gene>